<name>A0ABW8UEP1_9LACO</name>
<keyword evidence="1" id="KW-0472">Membrane</keyword>
<evidence type="ECO:0000256" key="1">
    <source>
        <dbReference type="SAM" id="Phobius"/>
    </source>
</evidence>
<dbReference type="Proteomes" id="UP001625389">
    <property type="component" value="Unassembled WGS sequence"/>
</dbReference>
<proteinExistence type="predicted"/>
<evidence type="ECO:0008006" key="4">
    <source>
        <dbReference type="Google" id="ProtNLM"/>
    </source>
</evidence>
<keyword evidence="1" id="KW-1133">Transmembrane helix</keyword>
<dbReference type="EMBL" id="JBGQPK010000081">
    <property type="protein sequence ID" value="MFL2030311.1"/>
    <property type="molecule type" value="Genomic_DNA"/>
</dbReference>
<keyword evidence="1" id="KW-0812">Transmembrane</keyword>
<gene>
    <name evidence="2" type="ORF">ACEN34_11910</name>
</gene>
<keyword evidence="3" id="KW-1185">Reference proteome</keyword>
<evidence type="ECO:0000313" key="2">
    <source>
        <dbReference type="EMBL" id="MFL2030311.1"/>
    </source>
</evidence>
<evidence type="ECO:0000313" key="3">
    <source>
        <dbReference type="Proteomes" id="UP001625389"/>
    </source>
</evidence>
<protein>
    <recommendedName>
        <fullName evidence="4">WxL domain-containing protein</fullName>
    </recommendedName>
</protein>
<reference evidence="2 3" key="1">
    <citation type="submission" date="2024-08" db="EMBL/GenBank/DDBJ databases">
        <authorList>
            <person name="Arias E."/>
        </authorList>
    </citation>
    <scope>NUCLEOTIDE SEQUENCE [LARGE SCALE GENOMIC DNA]</scope>
    <source>
        <strain evidence="2 3">FAM 25317</strain>
    </source>
</reference>
<sequence>MNINENTVLPGFIAWLICSCNLGFNFGTIRPGGINKALKDNVGLTDDNGNSEGVLQVTDYRTADDASQPDSAAGNLGYTVTAQLGEFIGKADPDLTSGSKFTTAAGTTATPAFVMTLNQVTGNTTVTGPVDKDSTQATLEAGGPEAKVLGFNADEGSYGQTTINYKAANAASLKAPANVTAGSYDAAVTWTLNAAASSNE</sequence>
<comment type="caution">
    <text evidence="2">The sequence shown here is derived from an EMBL/GenBank/DDBJ whole genome shotgun (WGS) entry which is preliminary data.</text>
</comment>
<feature type="transmembrane region" description="Helical" evidence="1">
    <location>
        <begin position="12"/>
        <end position="29"/>
    </location>
</feature>
<dbReference type="RefSeq" id="WP_407137750.1">
    <property type="nucleotide sequence ID" value="NZ_JBGQPK010000081.1"/>
</dbReference>
<organism evidence="2 3">
    <name type="scientific">Loigolactobacillus zhaoyuanensis</name>
    <dbReference type="NCBI Taxonomy" id="2486017"/>
    <lineage>
        <taxon>Bacteria</taxon>
        <taxon>Bacillati</taxon>
        <taxon>Bacillota</taxon>
        <taxon>Bacilli</taxon>
        <taxon>Lactobacillales</taxon>
        <taxon>Lactobacillaceae</taxon>
        <taxon>Loigolactobacillus</taxon>
    </lineage>
</organism>
<accession>A0ABW8UEP1</accession>